<dbReference type="InterPro" id="IPR027417">
    <property type="entry name" value="P-loop_NTPase"/>
</dbReference>
<keyword evidence="12" id="KW-1185">Reference proteome</keyword>
<dbReference type="PANTHER" id="PTHR34388:SF1">
    <property type="entry name" value="DNA POLYMERASE III SUBUNIT DELTA"/>
    <property type="match status" value="1"/>
</dbReference>
<dbReference type="InterPro" id="IPR005790">
    <property type="entry name" value="DNA_polIII_delta"/>
</dbReference>
<dbReference type="Proteomes" id="UP001267878">
    <property type="component" value="Unassembled WGS sequence"/>
</dbReference>
<dbReference type="RefSeq" id="WP_310053470.1">
    <property type="nucleotide sequence ID" value="NZ_JAVDVW010000001.1"/>
</dbReference>
<name>A0ABU1VP53_9GAMM</name>
<evidence type="ECO:0000256" key="4">
    <source>
        <dbReference type="ARBA" id="ARBA00022695"/>
    </source>
</evidence>
<evidence type="ECO:0000256" key="3">
    <source>
        <dbReference type="ARBA" id="ARBA00022679"/>
    </source>
</evidence>
<evidence type="ECO:0000256" key="2">
    <source>
        <dbReference type="ARBA" id="ARBA00017703"/>
    </source>
</evidence>
<comment type="similarity">
    <text evidence="7">Belongs to the DNA polymerase HolA subunit family.</text>
</comment>
<dbReference type="InterPro" id="IPR010372">
    <property type="entry name" value="DNA_pol3_delta_N"/>
</dbReference>
<keyword evidence="6" id="KW-0239">DNA-directed DNA polymerase</keyword>
<evidence type="ECO:0000256" key="6">
    <source>
        <dbReference type="ARBA" id="ARBA00022932"/>
    </source>
</evidence>
<evidence type="ECO:0000256" key="9">
    <source>
        <dbReference type="NCBIfam" id="TIGR01128"/>
    </source>
</evidence>
<proteinExistence type="inferred from homology"/>
<dbReference type="CDD" id="cd18138">
    <property type="entry name" value="HLD_clamp_pol_III_delta"/>
    <property type="match status" value="1"/>
</dbReference>
<keyword evidence="4 11" id="KW-0548">Nucleotidyltransferase</keyword>
<organism evidence="11 12">
    <name type="scientific">Agrilutibacter niabensis</name>
    <dbReference type="NCBI Taxonomy" id="380628"/>
    <lineage>
        <taxon>Bacteria</taxon>
        <taxon>Pseudomonadati</taxon>
        <taxon>Pseudomonadota</taxon>
        <taxon>Gammaproteobacteria</taxon>
        <taxon>Lysobacterales</taxon>
        <taxon>Lysobacteraceae</taxon>
        <taxon>Agrilutibacter</taxon>
    </lineage>
</organism>
<gene>
    <name evidence="11" type="ORF">J2X04_001609</name>
</gene>
<protein>
    <recommendedName>
        <fullName evidence="2 9">DNA polymerase III subunit delta</fullName>
        <ecNumber evidence="1 9">2.7.7.7</ecNumber>
    </recommendedName>
</protein>
<evidence type="ECO:0000313" key="11">
    <source>
        <dbReference type="EMBL" id="MDR7099262.1"/>
    </source>
</evidence>
<feature type="domain" description="DNA polymerase III delta N-terminal" evidence="10">
    <location>
        <begin position="21"/>
        <end position="118"/>
    </location>
</feature>
<dbReference type="SUPFAM" id="SSF48019">
    <property type="entry name" value="post-AAA+ oligomerization domain-like"/>
    <property type="match status" value="1"/>
</dbReference>
<comment type="caution">
    <text evidence="11">The sequence shown here is derived from an EMBL/GenBank/DDBJ whole genome shotgun (WGS) entry which is preliminary data.</text>
</comment>
<evidence type="ECO:0000259" key="10">
    <source>
        <dbReference type="Pfam" id="PF06144"/>
    </source>
</evidence>
<comment type="catalytic activity">
    <reaction evidence="8">
        <text>DNA(n) + a 2'-deoxyribonucleoside 5'-triphosphate = DNA(n+1) + diphosphate</text>
        <dbReference type="Rhea" id="RHEA:22508"/>
        <dbReference type="Rhea" id="RHEA-COMP:17339"/>
        <dbReference type="Rhea" id="RHEA-COMP:17340"/>
        <dbReference type="ChEBI" id="CHEBI:33019"/>
        <dbReference type="ChEBI" id="CHEBI:61560"/>
        <dbReference type="ChEBI" id="CHEBI:173112"/>
        <dbReference type="EC" id="2.7.7.7"/>
    </reaction>
</comment>
<dbReference type="EMBL" id="JAVDVW010000001">
    <property type="protein sequence ID" value="MDR7099262.1"/>
    <property type="molecule type" value="Genomic_DNA"/>
</dbReference>
<dbReference type="Gene3D" id="3.40.50.300">
    <property type="entry name" value="P-loop containing nucleotide triphosphate hydrolases"/>
    <property type="match status" value="1"/>
</dbReference>
<evidence type="ECO:0000313" key="12">
    <source>
        <dbReference type="Proteomes" id="UP001267878"/>
    </source>
</evidence>
<dbReference type="PANTHER" id="PTHR34388">
    <property type="entry name" value="DNA POLYMERASE III SUBUNIT DELTA"/>
    <property type="match status" value="1"/>
</dbReference>
<dbReference type="InterPro" id="IPR008921">
    <property type="entry name" value="DNA_pol3_clamp-load_cplx_C"/>
</dbReference>
<dbReference type="EC" id="2.7.7.7" evidence="1 9"/>
<evidence type="ECO:0000256" key="7">
    <source>
        <dbReference type="ARBA" id="ARBA00034754"/>
    </source>
</evidence>
<reference evidence="11 12" key="1">
    <citation type="submission" date="2023-07" db="EMBL/GenBank/DDBJ databases">
        <title>Sorghum-associated microbial communities from plants grown in Nebraska, USA.</title>
        <authorList>
            <person name="Schachtman D."/>
        </authorList>
    </citation>
    <scope>NUCLEOTIDE SEQUENCE [LARGE SCALE GENOMIC DNA]</scope>
    <source>
        <strain evidence="11 12">BE187</strain>
    </source>
</reference>
<dbReference type="Gene3D" id="1.10.8.60">
    <property type="match status" value="1"/>
</dbReference>
<evidence type="ECO:0000256" key="8">
    <source>
        <dbReference type="ARBA" id="ARBA00049244"/>
    </source>
</evidence>
<accession>A0ABU1VP53</accession>
<evidence type="ECO:0000256" key="5">
    <source>
        <dbReference type="ARBA" id="ARBA00022705"/>
    </source>
</evidence>
<dbReference type="GO" id="GO:0003887">
    <property type="term" value="F:DNA-directed DNA polymerase activity"/>
    <property type="evidence" value="ECO:0007669"/>
    <property type="project" value="UniProtKB-EC"/>
</dbReference>
<dbReference type="Gene3D" id="1.20.272.10">
    <property type="match status" value="1"/>
</dbReference>
<sequence length="348" mass="37896">MELKTEQLAAQVQAGPLRPAYLIAGPEPLRVLEAADALRAAARAQGISEREIFEAEGNQREPDWAAMEASVQAPSLFASRRLFEVRLPTGKPGTEGARVISEFCANPPHDITLLVTAGEWSRQHGGKWSEAIGRIGCIAVAWPVKPHELPGWIEARLRSRGLKADRDAVQLLADRVEGNLLAAAQEIEKLKLLSDGGILDAARMEDLVADAARFDVFRLIDAALNGQGAQVSRMIRGLRGEGEAVPALLGMVIKELQTASALARAGNLANAFKAQRVWDSKQPMYRRALQRHDAKRWDAFLAQAGRVDSIAKGRPRPGLEPADAWVALERLLLAIAEPRASRLLHVRG</sequence>
<keyword evidence="5" id="KW-0235">DNA replication</keyword>
<evidence type="ECO:0000256" key="1">
    <source>
        <dbReference type="ARBA" id="ARBA00012417"/>
    </source>
</evidence>
<keyword evidence="3 11" id="KW-0808">Transferase</keyword>
<dbReference type="Pfam" id="PF06144">
    <property type="entry name" value="DNA_pol3_delta"/>
    <property type="match status" value="1"/>
</dbReference>
<dbReference type="SUPFAM" id="SSF52540">
    <property type="entry name" value="P-loop containing nucleoside triphosphate hydrolases"/>
    <property type="match status" value="1"/>
</dbReference>
<dbReference type="NCBIfam" id="TIGR01128">
    <property type="entry name" value="holA"/>
    <property type="match status" value="1"/>
</dbReference>